<feature type="transmembrane region" description="Helical" evidence="1">
    <location>
        <begin position="39"/>
        <end position="61"/>
    </location>
</feature>
<reference evidence="2 3" key="1">
    <citation type="journal article" date="2016" name="Nat. Commun.">
        <title>Thousands of microbial genomes shed light on interconnected biogeochemical processes in an aquifer system.</title>
        <authorList>
            <person name="Anantharaman K."/>
            <person name="Brown C.T."/>
            <person name="Hug L.A."/>
            <person name="Sharon I."/>
            <person name="Castelle C.J."/>
            <person name="Probst A.J."/>
            <person name="Thomas B.C."/>
            <person name="Singh A."/>
            <person name="Wilkins M.J."/>
            <person name="Karaoz U."/>
            <person name="Brodie E.L."/>
            <person name="Williams K.H."/>
            <person name="Hubbard S.S."/>
            <person name="Banfield J.F."/>
        </authorList>
    </citation>
    <scope>NUCLEOTIDE SEQUENCE [LARGE SCALE GENOMIC DNA]</scope>
</reference>
<dbReference type="EMBL" id="MFTS01000003">
    <property type="protein sequence ID" value="OGI68622.1"/>
    <property type="molecule type" value="Genomic_DNA"/>
</dbReference>
<evidence type="ECO:0000313" key="2">
    <source>
        <dbReference type="EMBL" id="OGI68622.1"/>
    </source>
</evidence>
<dbReference type="Pfam" id="PF18898">
    <property type="entry name" value="DUF5654"/>
    <property type="match status" value="1"/>
</dbReference>
<keyword evidence="1" id="KW-0812">Transmembrane</keyword>
<dbReference type="InterPro" id="IPR043713">
    <property type="entry name" value="DUF5654"/>
</dbReference>
<keyword evidence="1" id="KW-0472">Membrane</keyword>
<proteinExistence type="predicted"/>
<protein>
    <submittedName>
        <fullName evidence="2">Uncharacterized protein</fullName>
    </submittedName>
</protein>
<comment type="caution">
    <text evidence="2">The sequence shown here is derived from an EMBL/GenBank/DDBJ whole genome shotgun (WGS) entry which is preliminary data.</text>
</comment>
<dbReference type="AlphaFoldDB" id="A0A1F6VG86"/>
<dbReference type="Proteomes" id="UP000178235">
    <property type="component" value="Unassembled WGS sequence"/>
</dbReference>
<accession>A0A1F6VG86</accession>
<gene>
    <name evidence="2" type="ORF">A2738_01430</name>
</gene>
<keyword evidence="1" id="KW-1133">Transmembrane helix</keyword>
<organism evidence="2 3">
    <name type="scientific">Candidatus Nomurabacteria bacterium RIFCSPHIGHO2_01_FULL_42_15</name>
    <dbReference type="NCBI Taxonomy" id="1801742"/>
    <lineage>
        <taxon>Bacteria</taxon>
        <taxon>Candidatus Nomuraibacteriota</taxon>
    </lineage>
</organism>
<evidence type="ECO:0000256" key="1">
    <source>
        <dbReference type="SAM" id="Phobius"/>
    </source>
</evidence>
<sequence>MSFVVGGLGLVAGLAWNDAVKALIEYLLPLGRDSVLAKFIYALVISIIVVVFSVYLTRVLARKDEKNEPQ</sequence>
<evidence type="ECO:0000313" key="3">
    <source>
        <dbReference type="Proteomes" id="UP000178235"/>
    </source>
</evidence>
<name>A0A1F6VG86_9BACT</name>